<feature type="region of interest" description="Disordered" evidence="1">
    <location>
        <begin position="213"/>
        <end position="245"/>
    </location>
</feature>
<feature type="region of interest" description="Disordered" evidence="1">
    <location>
        <begin position="285"/>
        <end position="326"/>
    </location>
</feature>
<dbReference type="RefSeq" id="XP_013318998.1">
    <property type="nucleotide sequence ID" value="XM_013463544.1"/>
</dbReference>
<evidence type="ECO:0000256" key="1">
    <source>
        <dbReference type="SAM" id="MobiDB-lite"/>
    </source>
</evidence>
<keyword evidence="4" id="KW-1185">Reference proteome</keyword>
<feature type="region of interest" description="Disordered" evidence="1">
    <location>
        <begin position="48"/>
        <end position="73"/>
    </location>
</feature>
<evidence type="ECO:0000313" key="3">
    <source>
        <dbReference type="EMBL" id="KIW58414.1"/>
    </source>
</evidence>
<dbReference type="Proteomes" id="UP000054342">
    <property type="component" value="Unassembled WGS sequence"/>
</dbReference>
<feature type="signal peptide" evidence="2">
    <location>
        <begin position="1"/>
        <end position="20"/>
    </location>
</feature>
<proteinExistence type="predicted"/>
<dbReference type="HOGENOM" id="CLU_076945_0_0_1"/>
<feature type="chain" id="PRO_5002241888" description="HIG1 domain-containing protein" evidence="2">
    <location>
        <begin position="21"/>
        <end position="354"/>
    </location>
</feature>
<dbReference type="OrthoDB" id="3926760at2759"/>
<feature type="region of interest" description="Disordered" evidence="1">
    <location>
        <begin position="97"/>
        <end position="196"/>
    </location>
</feature>
<gene>
    <name evidence="3" type="ORF">PV05_02936</name>
</gene>
<feature type="compositionally biased region" description="Low complexity" evidence="1">
    <location>
        <begin position="215"/>
        <end position="227"/>
    </location>
</feature>
<evidence type="ECO:0000256" key="2">
    <source>
        <dbReference type="SAM" id="SignalP"/>
    </source>
</evidence>
<organism evidence="3 4">
    <name type="scientific">Exophiala xenobiotica</name>
    <dbReference type="NCBI Taxonomy" id="348802"/>
    <lineage>
        <taxon>Eukaryota</taxon>
        <taxon>Fungi</taxon>
        <taxon>Dikarya</taxon>
        <taxon>Ascomycota</taxon>
        <taxon>Pezizomycotina</taxon>
        <taxon>Eurotiomycetes</taxon>
        <taxon>Chaetothyriomycetidae</taxon>
        <taxon>Chaetothyriales</taxon>
        <taxon>Herpotrichiellaceae</taxon>
        <taxon>Exophiala</taxon>
    </lineage>
</organism>
<protein>
    <recommendedName>
        <fullName evidence="5">HIG1 domain-containing protein</fullName>
    </recommendedName>
</protein>
<reference evidence="3 4" key="1">
    <citation type="submission" date="2015-01" db="EMBL/GenBank/DDBJ databases">
        <title>The Genome Sequence of Exophiala xenobiotica CBS118157.</title>
        <authorList>
            <consortium name="The Broad Institute Genomics Platform"/>
            <person name="Cuomo C."/>
            <person name="de Hoog S."/>
            <person name="Gorbushina A."/>
            <person name="Stielow B."/>
            <person name="Teixiera M."/>
            <person name="Abouelleil A."/>
            <person name="Chapman S.B."/>
            <person name="Priest M."/>
            <person name="Young S.K."/>
            <person name="Wortman J."/>
            <person name="Nusbaum C."/>
            <person name="Birren B."/>
        </authorList>
    </citation>
    <scope>NUCLEOTIDE SEQUENCE [LARGE SCALE GENOMIC DNA]</scope>
    <source>
        <strain evidence="3 4">CBS 118157</strain>
    </source>
</reference>
<sequence length="354" mass="39518">MPAPLARGIIIAATIVVAAGLAAYENPEVRAWIDRTRHKIAMGLHNLGDEINPKQRPRTHRPSTDASMHEEKGDLAEARRMEAIAEIMERGRIMEERRKRRKLSTEKSRKSSFDTLVDENGNLIEQTTTPQPETEAHSSAVDPSGQHETLRQRRQSGQMQEESPALHESVDQSLPLRNLPPRPLDQEENTTFESRYEREMREAWNIPLSDRRIELPSSHPSESLLDLTPSTEDAPDPDYSVPSREYLNRRFDRPEYFSVAASHSSHTLSDHESQSQFPAQSTYLNRPSTTTEQLTPNATNPSSRAPTVDGSISSIHASEAEDSADDVLSEIGDGVRTPASVWTEVDSTVSGDGL</sequence>
<accession>A0A0D2FEC1</accession>
<dbReference type="GeneID" id="25324844"/>
<feature type="compositionally biased region" description="Polar residues" evidence="1">
    <location>
        <begin position="285"/>
        <end position="316"/>
    </location>
</feature>
<dbReference type="EMBL" id="KN847318">
    <property type="protein sequence ID" value="KIW58414.1"/>
    <property type="molecule type" value="Genomic_DNA"/>
</dbReference>
<dbReference type="AlphaFoldDB" id="A0A0D2FEC1"/>
<evidence type="ECO:0000313" key="4">
    <source>
        <dbReference type="Proteomes" id="UP000054342"/>
    </source>
</evidence>
<keyword evidence="2" id="KW-0732">Signal</keyword>
<name>A0A0D2FEC1_9EURO</name>
<feature type="compositionally biased region" description="Basic and acidic residues" evidence="1">
    <location>
        <begin position="97"/>
        <end position="112"/>
    </location>
</feature>
<evidence type="ECO:0008006" key="5">
    <source>
        <dbReference type="Google" id="ProtNLM"/>
    </source>
</evidence>